<organism evidence="2 3">
    <name type="scientific">Operophtera brumata</name>
    <name type="common">Winter moth</name>
    <name type="synonym">Phalaena brumata</name>
    <dbReference type="NCBI Taxonomy" id="104452"/>
    <lineage>
        <taxon>Eukaryota</taxon>
        <taxon>Metazoa</taxon>
        <taxon>Ecdysozoa</taxon>
        <taxon>Arthropoda</taxon>
        <taxon>Hexapoda</taxon>
        <taxon>Insecta</taxon>
        <taxon>Pterygota</taxon>
        <taxon>Neoptera</taxon>
        <taxon>Endopterygota</taxon>
        <taxon>Lepidoptera</taxon>
        <taxon>Glossata</taxon>
        <taxon>Ditrysia</taxon>
        <taxon>Geometroidea</taxon>
        <taxon>Geometridae</taxon>
        <taxon>Larentiinae</taxon>
        <taxon>Operophtera</taxon>
    </lineage>
</organism>
<name>A0A0L7KQ52_OPEBR</name>
<keyword evidence="3" id="KW-1185">Reference proteome</keyword>
<comment type="caution">
    <text evidence="2">The sequence shown here is derived from an EMBL/GenBank/DDBJ whole genome shotgun (WGS) entry which is preliminary data.</text>
</comment>
<dbReference type="InterPro" id="IPR009003">
    <property type="entry name" value="Peptidase_S1_PA"/>
</dbReference>
<dbReference type="Proteomes" id="UP000037510">
    <property type="component" value="Unassembled WGS sequence"/>
</dbReference>
<sequence length="59" mass="7096">VVSWGIGCGRSGYPEVYTRVSNYLYWISHNTRPGCFSWMRSKLLYLVKEVKDRYLYSFY</sequence>
<accession>A0A0L7KQ52</accession>
<gene>
    <name evidence="2" type="ORF">OBRU01_22706</name>
</gene>
<proteinExistence type="predicted"/>
<dbReference type="AlphaFoldDB" id="A0A0L7KQ52"/>
<dbReference type="Pfam" id="PF00089">
    <property type="entry name" value="Trypsin"/>
    <property type="match status" value="1"/>
</dbReference>
<dbReference type="SUPFAM" id="SSF50494">
    <property type="entry name" value="Trypsin-like serine proteases"/>
    <property type="match status" value="1"/>
</dbReference>
<feature type="non-terminal residue" evidence="2">
    <location>
        <position position="59"/>
    </location>
</feature>
<dbReference type="Gene3D" id="2.40.10.10">
    <property type="entry name" value="Trypsin-like serine proteases"/>
    <property type="match status" value="1"/>
</dbReference>
<reference evidence="2 3" key="1">
    <citation type="journal article" date="2015" name="Genome Biol. Evol.">
        <title>The genome of winter moth (Operophtera brumata) provides a genomic perspective on sexual dimorphism and phenology.</title>
        <authorList>
            <person name="Derks M.F."/>
            <person name="Smit S."/>
            <person name="Salis L."/>
            <person name="Schijlen E."/>
            <person name="Bossers A."/>
            <person name="Mateman C."/>
            <person name="Pijl A.S."/>
            <person name="de Ridder D."/>
            <person name="Groenen M.A."/>
            <person name="Visser M.E."/>
            <person name="Megens H.J."/>
        </authorList>
    </citation>
    <scope>NUCLEOTIDE SEQUENCE [LARGE SCALE GENOMIC DNA]</scope>
    <source>
        <strain evidence="2">WM2013NL</strain>
        <tissue evidence="2">Head and thorax</tissue>
    </source>
</reference>
<dbReference type="EMBL" id="JTDY01007120">
    <property type="protein sequence ID" value="KOB65448.1"/>
    <property type="molecule type" value="Genomic_DNA"/>
</dbReference>
<evidence type="ECO:0000259" key="1">
    <source>
        <dbReference type="Pfam" id="PF00089"/>
    </source>
</evidence>
<dbReference type="InterPro" id="IPR001254">
    <property type="entry name" value="Trypsin_dom"/>
</dbReference>
<feature type="domain" description="Peptidase S1" evidence="1">
    <location>
        <begin position="1"/>
        <end position="27"/>
    </location>
</feature>
<feature type="non-terminal residue" evidence="2">
    <location>
        <position position="1"/>
    </location>
</feature>
<dbReference type="STRING" id="104452.A0A0L7KQ52"/>
<dbReference type="GO" id="GO:0006508">
    <property type="term" value="P:proteolysis"/>
    <property type="evidence" value="ECO:0007669"/>
    <property type="project" value="InterPro"/>
</dbReference>
<dbReference type="GO" id="GO:0004252">
    <property type="term" value="F:serine-type endopeptidase activity"/>
    <property type="evidence" value="ECO:0007669"/>
    <property type="project" value="InterPro"/>
</dbReference>
<evidence type="ECO:0000313" key="3">
    <source>
        <dbReference type="Proteomes" id="UP000037510"/>
    </source>
</evidence>
<dbReference type="InterPro" id="IPR043504">
    <property type="entry name" value="Peptidase_S1_PA_chymotrypsin"/>
</dbReference>
<protein>
    <submittedName>
        <fullName evidence="2">Trypsin-1</fullName>
    </submittedName>
</protein>
<evidence type="ECO:0000313" key="2">
    <source>
        <dbReference type="EMBL" id="KOB65448.1"/>
    </source>
</evidence>